<keyword evidence="2" id="KW-1185">Reference proteome</keyword>
<evidence type="ECO:0000313" key="2">
    <source>
        <dbReference type="Proteomes" id="UP000664698"/>
    </source>
</evidence>
<sequence>MSMAIARVCFGIHSATFGKFRKRLVRPDPSERYPDYEELAAQVDALDEKYPLVAITCLRDNEENIRNGIGDKYNPILWLGEGTGFQEKYFMSRLPTTVLIDPQGKVVKYFRYHEKIDLEEAILSHQN</sequence>
<dbReference type="EMBL" id="JAFKCW010000001">
    <property type="protein sequence ID" value="MBN7799363.1"/>
    <property type="molecule type" value="Genomic_DNA"/>
</dbReference>
<dbReference type="InterPro" id="IPR036249">
    <property type="entry name" value="Thioredoxin-like_sf"/>
</dbReference>
<reference evidence="1 2" key="1">
    <citation type="submission" date="2021-03" db="EMBL/GenBank/DDBJ databases">
        <title>novel species isolated from a fishpond in China.</title>
        <authorList>
            <person name="Lu H."/>
            <person name="Cai Z."/>
        </authorList>
    </citation>
    <scope>NUCLEOTIDE SEQUENCE [LARGE SCALE GENOMIC DNA]</scope>
    <source>
        <strain evidence="1 2">JCM 31546</strain>
    </source>
</reference>
<protein>
    <submittedName>
        <fullName evidence="1">Uncharacterized protein</fullName>
    </submittedName>
</protein>
<organism evidence="1 2">
    <name type="scientific">Algoriphagus aestuariicola</name>
    <dbReference type="NCBI Taxonomy" id="1852016"/>
    <lineage>
        <taxon>Bacteria</taxon>
        <taxon>Pseudomonadati</taxon>
        <taxon>Bacteroidota</taxon>
        <taxon>Cytophagia</taxon>
        <taxon>Cytophagales</taxon>
        <taxon>Cyclobacteriaceae</taxon>
        <taxon>Algoriphagus</taxon>
    </lineage>
</organism>
<dbReference type="Proteomes" id="UP000664698">
    <property type="component" value="Unassembled WGS sequence"/>
</dbReference>
<proteinExistence type="predicted"/>
<dbReference type="SUPFAM" id="SSF52833">
    <property type="entry name" value="Thioredoxin-like"/>
    <property type="match status" value="1"/>
</dbReference>
<comment type="caution">
    <text evidence="1">The sequence shown here is derived from an EMBL/GenBank/DDBJ whole genome shotgun (WGS) entry which is preliminary data.</text>
</comment>
<dbReference type="Gene3D" id="3.40.30.10">
    <property type="entry name" value="Glutaredoxin"/>
    <property type="match status" value="1"/>
</dbReference>
<name>A0ABS3BJ81_9BACT</name>
<evidence type="ECO:0000313" key="1">
    <source>
        <dbReference type="EMBL" id="MBN7799363.1"/>
    </source>
</evidence>
<dbReference type="RefSeq" id="WP_206567361.1">
    <property type="nucleotide sequence ID" value="NZ_JAFKCW010000001.1"/>
</dbReference>
<accession>A0ABS3BJ81</accession>
<gene>
    <name evidence="1" type="ORF">J0A67_00745</name>
</gene>